<feature type="region of interest" description="Disordered" evidence="1">
    <location>
        <begin position="100"/>
        <end position="119"/>
    </location>
</feature>
<protein>
    <submittedName>
        <fullName evidence="2">Uncharacterized protein</fullName>
    </submittedName>
</protein>
<evidence type="ECO:0000256" key="1">
    <source>
        <dbReference type="SAM" id="MobiDB-lite"/>
    </source>
</evidence>
<feature type="compositionally biased region" description="Polar residues" evidence="1">
    <location>
        <begin position="104"/>
        <end position="117"/>
    </location>
</feature>
<dbReference type="AlphaFoldDB" id="A0AAN8WNK4"/>
<keyword evidence="3" id="KW-1185">Reference proteome</keyword>
<organism evidence="2 3">
    <name type="scientific">Halocaridina rubra</name>
    <name type="common">Hawaiian red shrimp</name>
    <dbReference type="NCBI Taxonomy" id="373956"/>
    <lineage>
        <taxon>Eukaryota</taxon>
        <taxon>Metazoa</taxon>
        <taxon>Ecdysozoa</taxon>
        <taxon>Arthropoda</taxon>
        <taxon>Crustacea</taxon>
        <taxon>Multicrustacea</taxon>
        <taxon>Malacostraca</taxon>
        <taxon>Eumalacostraca</taxon>
        <taxon>Eucarida</taxon>
        <taxon>Decapoda</taxon>
        <taxon>Pleocyemata</taxon>
        <taxon>Caridea</taxon>
        <taxon>Atyoidea</taxon>
        <taxon>Atyidae</taxon>
        <taxon>Halocaridina</taxon>
    </lineage>
</organism>
<dbReference type="SUPFAM" id="SSF50891">
    <property type="entry name" value="Cyclophilin-like"/>
    <property type="match status" value="1"/>
</dbReference>
<accession>A0AAN8WNK4</accession>
<comment type="caution">
    <text evidence="2">The sequence shown here is derived from an EMBL/GenBank/DDBJ whole genome shotgun (WGS) entry which is preliminary data.</text>
</comment>
<evidence type="ECO:0000313" key="3">
    <source>
        <dbReference type="Proteomes" id="UP001381693"/>
    </source>
</evidence>
<reference evidence="2 3" key="1">
    <citation type="submission" date="2023-11" db="EMBL/GenBank/DDBJ databases">
        <title>Halocaridina rubra genome assembly.</title>
        <authorList>
            <person name="Smith C."/>
        </authorList>
    </citation>
    <scope>NUCLEOTIDE SEQUENCE [LARGE SCALE GENOMIC DNA]</scope>
    <source>
        <strain evidence="2">EP-1</strain>
        <tissue evidence="2">Whole</tissue>
    </source>
</reference>
<dbReference type="Gene3D" id="2.40.100.10">
    <property type="entry name" value="Cyclophilin-like"/>
    <property type="match status" value="1"/>
</dbReference>
<sequence>MATEIDESKLPTPEEVFLELSIKNEVLGIVTIRPWYHLRRAKHFTALCLGTFGVSYVGSTFTHVMNKGRAREYLVGGGYLTPKRRSLSAQGMDKVQDGEFLEGQSHSSPKGESSLAQGMNKDHPGYFLEDGGNPTPEGLFLTYKDLMANLEWGDEASGEGREGVVIGAADVRKGLDPEKGTSGFAICTRDPGRVTFQCPFGEVKSGLDVVKKAVLHEPLTEVTITRCGAVTQD</sequence>
<dbReference type="EMBL" id="JAXCGZ010019280">
    <property type="protein sequence ID" value="KAK7066283.1"/>
    <property type="molecule type" value="Genomic_DNA"/>
</dbReference>
<evidence type="ECO:0000313" key="2">
    <source>
        <dbReference type="EMBL" id="KAK7066283.1"/>
    </source>
</evidence>
<name>A0AAN8WNK4_HALRR</name>
<gene>
    <name evidence="2" type="ORF">SK128_021800</name>
</gene>
<dbReference type="Proteomes" id="UP001381693">
    <property type="component" value="Unassembled WGS sequence"/>
</dbReference>
<dbReference type="InterPro" id="IPR029000">
    <property type="entry name" value="Cyclophilin-like_dom_sf"/>
</dbReference>
<proteinExistence type="predicted"/>